<gene>
    <name evidence="9" type="ORF">EI42_04450</name>
</gene>
<reference evidence="9 10" key="1">
    <citation type="submission" date="2018-06" db="EMBL/GenBank/DDBJ databases">
        <title>Genomic Encyclopedia of Archaeal and Bacterial Type Strains, Phase II (KMG-II): from individual species to whole genera.</title>
        <authorList>
            <person name="Goeker M."/>
        </authorList>
    </citation>
    <scope>NUCLEOTIDE SEQUENCE [LARGE SCALE GENOMIC DNA]</scope>
    <source>
        <strain evidence="9 10">ATCC BAA-1881</strain>
    </source>
</reference>
<dbReference type="Pfam" id="PF04539">
    <property type="entry name" value="Sigma70_r3"/>
    <property type="match status" value="1"/>
</dbReference>
<dbReference type="InterPro" id="IPR013325">
    <property type="entry name" value="RNA_pol_sigma_r2"/>
</dbReference>
<dbReference type="PROSITE" id="PS00716">
    <property type="entry name" value="SIGMA70_2"/>
    <property type="match status" value="1"/>
</dbReference>
<evidence type="ECO:0000313" key="9">
    <source>
        <dbReference type="EMBL" id="PZW24843.1"/>
    </source>
</evidence>
<comment type="caution">
    <text evidence="9">The sequence shown here is derived from an EMBL/GenBank/DDBJ whole genome shotgun (WGS) entry which is preliminary data.</text>
</comment>
<protein>
    <recommendedName>
        <fullName evidence="5">RNA polymerase sigma factor</fullName>
    </recommendedName>
</protein>
<keyword evidence="10" id="KW-1185">Reference proteome</keyword>
<evidence type="ECO:0000256" key="1">
    <source>
        <dbReference type="ARBA" id="ARBA00023015"/>
    </source>
</evidence>
<dbReference type="InterPro" id="IPR036388">
    <property type="entry name" value="WH-like_DNA-bd_sf"/>
</dbReference>
<keyword evidence="1 5" id="KW-0805">Transcription regulation</keyword>
<dbReference type="Pfam" id="PF04545">
    <property type="entry name" value="Sigma70_r4"/>
    <property type="match status" value="1"/>
</dbReference>
<dbReference type="InterPro" id="IPR013324">
    <property type="entry name" value="RNA_pol_sigma_r3/r4-like"/>
</dbReference>
<dbReference type="Pfam" id="PF04542">
    <property type="entry name" value="Sigma70_r2"/>
    <property type="match status" value="1"/>
</dbReference>
<organism evidence="9 10">
    <name type="scientific">Thermosporothrix hazakensis</name>
    <dbReference type="NCBI Taxonomy" id="644383"/>
    <lineage>
        <taxon>Bacteria</taxon>
        <taxon>Bacillati</taxon>
        <taxon>Chloroflexota</taxon>
        <taxon>Ktedonobacteria</taxon>
        <taxon>Ktedonobacterales</taxon>
        <taxon>Thermosporotrichaceae</taxon>
        <taxon>Thermosporothrix</taxon>
    </lineage>
</organism>
<dbReference type="NCBIfam" id="TIGR02937">
    <property type="entry name" value="sigma70-ECF"/>
    <property type="match status" value="1"/>
</dbReference>
<dbReference type="GO" id="GO:0003677">
    <property type="term" value="F:DNA binding"/>
    <property type="evidence" value="ECO:0007669"/>
    <property type="project" value="UniProtKB-KW"/>
</dbReference>
<evidence type="ECO:0000259" key="8">
    <source>
        <dbReference type="PROSITE" id="PS00716"/>
    </source>
</evidence>
<keyword evidence="2 5" id="KW-0731">Sigma factor</keyword>
<evidence type="ECO:0000313" key="10">
    <source>
        <dbReference type="Proteomes" id="UP000248806"/>
    </source>
</evidence>
<dbReference type="InterPro" id="IPR000943">
    <property type="entry name" value="RNA_pol_sigma70"/>
</dbReference>
<dbReference type="AlphaFoldDB" id="A0A326U2J4"/>
<dbReference type="CDD" id="cd06171">
    <property type="entry name" value="Sigma70_r4"/>
    <property type="match status" value="1"/>
</dbReference>
<evidence type="ECO:0000259" key="7">
    <source>
        <dbReference type="PROSITE" id="PS00715"/>
    </source>
</evidence>
<dbReference type="Proteomes" id="UP000248806">
    <property type="component" value="Unassembled WGS sequence"/>
</dbReference>
<dbReference type="InterPro" id="IPR007627">
    <property type="entry name" value="RNA_pol_sigma70_r2"/>
</dbReference>
<dbReference type="Pfam" id="PF00140">
    <property type="entry name" value="Sigma70_r1_2"/>
    <property type="match status" value="1"/>
</dbReference>
<evidence type="ECO:0000256" key="4">
    <source>
        <dbReference type="ARBA" id="ARBA00023163"/>
    </source>
</evidence>
<dbReference type="InterPro" id="IPR009042">
    <property type="entry name" value="RNA_pol_sigma70_r1_2"/>
</dbReference>
<evidence type="ECO:0000256" key="2">
    <source>
        <dbReference type="ARBA" id="ARBA00023082"/>
    </source>
</evidence>
<dbReference type="InterPro" id="IPR050239">
    <property type="entry name" value="Sigma-70_RNA_pol_init_factors"/>
</dbReference>
<keyword evidence="3 5" id="KW-0238">DNA-binding</keyword>
<sequence length="373" mass="41781">MAIIDPVRDERRALLDWNTATPDEIDTDEHTVFKEEIGHTPVPKRRGYRKTDSLSELNDLEVGADLFYSEDELETDEEEFATNPTRSRSDGITRTKHSSGSEDAFQSYLRDIRGLGLLSHAEEIDLAQRAAAGDERAKRKLIESNLRLVISIARRYTSTGVPLVDLIQEGNLGLIRAAEKFDYQRGCHFGTYATWWIRQAVSRAAGEQSRMIHLPEHVATRLRKVRRVAAQLSQENGLDPLPEQIAAACNFAVDEVKDLLGVIEQPVSLDAPVDDDTRYALSDTLEDSTTPSPSETASQHLLGEELHRALSVLTPRERSVIMLRYGIGDGRSRTLLEVGKELGISRERVRQLEVVALTKLRGVTSKYALHECV</sequence>
<comment type="function">
    <text evidence="5">Sigma factors are initiation factors that promote the attachment of RNA polymerase to specific initiation sites and are then released.</text>
</comment>
<evidence type="ECO:0000256" key="6">
    <source>
        <dbReference type="SAM" id="MobiDB-lite"/>
    </source>
</evidence>
<dbReference type="GO" id="GO:0016987">
    <property type="term" value="F:sigma factor activity"/>
    <property type="evidence" value="ECO:0007669"/>
    <property type="project" value="UniProtKB-KW"/>
</dbReference>
<evidence type="ECO:0000256" key="3">
    <source>
        <dbReference type="ARBA" id="ARBA00023125"/>
    </source>
</evidence>
<dbReference type="OrthoDB" id="9809557at2"/>
<dbReference type="PRINTS" id="PR00046">
    <property type="entry name" value="SIGMA70FCT"/>
</dbReference>
<dbReference type="InterPro" id="IPR007624">
    <property type="entry name" value="RNA_pol_sigma70_r3"/>
</dbReference>
<evidence type="ECO:0000256" key="5">
    <source>
        <dbReference type="RuleBase" id="RU362124"/>
    </source>
</evidence>
<comment type="similarity">
    <text evidence="5">Belongs to the sigma-70 factor family.</text>
</comment>
<dbReference type="InterPro" id="IPR014284">
    <property type="entry name" value="RNA_pol_sigma-70_dom"/>
</dbReference>
<dbReference type="PANTHER" id="PTHR30603:SF47">
    <property type="entry name" value="RNA POLYMERASE SIGMA FACTOR SIGD, CHLOROPLASTIC"/>
    <property type="match status" value="1"/>
</dbReference>
<dbReference type="PROSITE" id="PS00715">
    <property type="entry name" value="SIGMA70_1"/>
    <property type="match status" value="1"/>
</dbReference>
<dbReference type="PANTHER" id="PTHR30603">
    <property type="entry name" value="RNA POLYMERASE SIGMA FACTOR RPO"/>
    <property type="match status" value="1"/>
</dbReference>
<dbReference type="SUPFAM" id="SSF88946">
    <property type="entry name" value="Sigma2 domain of RNA polymerase sigma factors"/>
    <property type="match status" value="1"/>
</dbReference>
<feature type="region of interest" description="Disordered" evidence="6">
    <location>
        <begin position="73"/>
        <end position="99"/>
    </location>
</feature>
<feature type="domain" description="RNA polymerase sigma-70" evidence="8">
    <location>
        <begin position="334"/>
        <end position="360"/>
    </location>
</feature>
<name>A0A326U2J4_THEHA</name>
<dbReference type="RefSeq" id="WP_111324773.1">
    <property type="nucleotide sequence ID" value="NZ_BIFX01000001.1"/>
</dbReference>
<keyword evidence="4 5" id="KW-0804">Transcription</keyword>
<dbReference type="Gene3D" id="1.10.10.10">
    <property type="entry name" value="Winged helix-like DNA-binding domain superfamily/Winged helix DNA-binding domain"/>
    <property type="match status" value="2"/>
</dbReference>
<proteinExistence type="inferred from homology"/>
<feature type="domain" description="RNA polymerase sigma-70" evidence="7">
    <location>
        <begin position="165"/>
        <end position="178"/>
    </location>
</feature>
<dbReference type="EMBL" id="QKUF01000020">
    <property type="protein sequence ID" value="PZW24843.1"/>
    <property type="molecule type" value="Genomic_DNA"/>
</dbReference>
<dbReference type="SUPFAM" id="SSF88659">
    <property type="entry name" value="Sigma3 and sigma4 domains of RNA polymerase sigma factors"/>
    <property type="match status" value="2"/>
</dbReference>
<dbReference type="Gene3D" id="1.10.601.10">
    <property type="entry name" value="RNA Polymerase Primary Sigma Factor"/>
    <property type="match status" value="1"/>
</dbReference>
<dbReference type="InterPro" id="IPR007630">
    <property type="entry name" value="RNA_pol_sigma70_r4"/>
</dbReference>
<dbReference type="GO" id="GO:0006352">
    <property type="term" value="P:DNA-templated transcription initiation"/>
    <property type="evidence" value="ECO:0007669"/>
    <property type="project" value="InterPro"/>
</dbReference>
<accession>A0A326U2J4</accession>